<keyword evidence="4" id="KW-0249">Electron transport</keyword>
<keyword evidence="1" id="KW-0813">Transport</keyword>
<dbReference type="PANTHER" id="PTHR30176">
    <property type="entry name" value="FERREDOXIN-TYPE PROTEIN NAPH"/>
    <property type="match status" value="1"/>
</dbReference>
<dbReference type="Pfam" id="PF13746">
    <property type="entry name" value="Fer4_18"/>
    <property type="match status" value="1"/>
</dbReference>
<name>A0A0F9SL78_9ZZZZ</name>
<evidence type="ECO:0000256" key="5">
    <source>
        <dbReference type="ARBA" id="ARBA00023004"/>
    </source>
</evidence>
<dbReference type="GO" id="GO:0005886">
    <property type="term" value="C:plasma membrane"/>
    <property type="evidence" value="ECO:0007669"/>
    <property type="project" value="TreeGrafter"/>
</dbReference>
<dbReference type="PANTHER" id="PTHR30176:SF3">
    <property type="entry name" value="FERREDOXIN-TYPE PROTEIN NAPH"/>
    <property type="match status" value="1"/>
</dbReference>
<keyword evidence="5" id="KW-0408">Iron</keyword>
<gene>
    <name evidence="9" type="ORF">LCGC14_0505310</name>
</gene>
<keyword evidence="3" id="KW-0479">Metal-binding</keyword>
<keyword evidence="7" id="KW-0472">Membrane</keyword>
<sequence>MKYKTLDIPIKVEIYDELSEWEVNLGSENKITARRMSGRFRNLKWFGMSVWLFYFLVPYLRWDGSQAILFDLPKQEFNFFNISLYPQDIWMLSLTLLFLAILLAAVTSVAGRVFCGYFCFQTVWTDIFTLIEGKLEGNTPQKAHEFKMSAWSVPKVSKKLTKHIIWIAISCLTGITFSAWFMDAYELWHQVIHLSAPKPVWIALIIFGLFTYWFAGFMREQVCFWLCPYARLQGVMYDQDTVLPAYDAERGEPRGKLNKNRQPTDTQGSCIDCKVCVAVCPTGIDIRKGQQEGCITCGLCIDACDSIMDKIEQPRGLIRYASYKELLQGVNTTPWYLRVRFMLYAVIMLASLGGITYGFTHLSSTEFSVLHERQPLYVLLSDGAIQNRYTLKLLNKTKQAMQVRYEVTGLSFAEMPDLPTALTIEPGKMASTTAFVKIAEKHLTAGLQDITFVAHISNDNEPSQVEYNSVFIAP</sequence>
<keyword evidence="6" id="KW-0411">Iron-sulfur</keyword>
<dbReference type="InterPro" id="IPR017900">
    <property type="entry name" value="4Fe4S_Fe_S_CS"/>
</dbReference>
<dbReference type="InterPro" id="IPR032879">
    <property type="entry name" value="FixG_C"/>
</dbReference>
<dbReference type="Gene3D" id="2.60.40.10">
    <property type="entry name" value="Immunoglobulins"/>
    <property type="match status" value="1"/>
</dbReference>
<comment type="caution">
    <text evidence="9">The sequence shown here is derived from an EMBL/GenBank/DDBJ whole genome shotgun (WGS) entry which is preliminary data.</text>
</comment>
<evidence type="ECO:0000256" key="1">
    <source>
        <dbReference type="ARBA" id="ARBA00022448"/>
    </source>
</evidence>
<accession>A0A0F9SL78</accession>
<feature type="transmembrane region" description="Helical" evidence="7">
    <location>
        <begin position="341"/>
        <end position="359"/>
    </location>
</feature>
<dbReference type="Pfam" id="PF12801">
    <property type="entry name" value="Fer4_5"/>
    <property type="match status" value="1"/>
</dbReference>
<dbReference type="InterPro" id="IPR051684">
    <property type="entry name" value="Electron_Trans/Redox"/>
</dbReference>
<evidence type="ECO:0000256" key="4">
    <source>
        <dbReference type="ARBA" id="ARBA00022982"/>
    </source>
</evidence>
<reference evidence="9" key="1">
    <citation type="journal article" date="2015" name="Nature">
        <title>Complex archaea that bridge the gap between prokaryotes and eukaryotes.</title>
        <authorList>
            <person name="Spang A."/>
            <person name="Saw J.H."/>
            <person name="Jorgensen S.L."/>
            <person name="Zaremba-Niedzwiedzka K."/>
            <person name="Martijn J."/>
            <person name="Lind A.E."/>
            <person name="van Eijk R."/>
            <person name="Schleper C."/>
            <person name="Guy L."/>
            <person name="Ettema T.J."/>
        </authorList>
    </citation>
    <scope>NUCLEOTIDE SEQUENCE</scope>
</reference>
<dbReference type="AlphaFoldDB" id="A0A0F9SL78"/>
<keyword evidence="7" id="KW-1133">Transmembrane helix</keyword>
<evidence type="ECO:0000256" key="2">
    <source>
        <dbReference type="ARBA" id="ARBA00022485"/>
    </source>
</evidence>
<dbReference type="NCBIfam" id="TIGR02745">
    <property type="entry name" value="ccoG_rdxA_fixG"/>
    <property type="match status" value="1"/>
</dbReference>
<dbReference type="PROSITE" id="PS00198">
    <property type="entry name" value="4FE4S_FER_1"/>
    <property type="match status" value="1"/>
</dbReference>
<dbReference type="SUPFAM" id="SSF54862">
    <property type="entry name" value="4Fe-4S ferredoxins"/>
    <property type="match status" value="1"/>
</dbReference>
<dbReference type="Pfam" id="PF11614">
    <property type="entry name" value="FixG_C"/>
    <property type="match status" value="1"/>
</dbReference>
<keyword evidence="2" id="KW-0004">4Fe-4S</keyword>
<feature type="domain" description="4Fe-4S ferredoxin-type" evidence="8">
    <location>
        <begin position="260"/>
        <end position="289"/>
    </location>
</feature>
<dbReference type="GO" id="GO:0051539">
    <property type="term" value="F:4 iron, 4 sulfur cluster binding"/>
    <property type="evidence" value="ECO:0007669"/>
    <property type="project" value="UniProtKB-KW"/>
</dbReference>
<dbReference type="InterPro" id="IPR014116">
    <property type="entry name" value="Cyt_c_oxidase_cbb3_FixG"/>
</dbReference>
<evidence type="ECO:0000256" key="6">
    <source>
        <dbReference type="ARBA" id="ARBA00023014"/>
    </source>
</evidence>
<keyword evidence="7" id="KW-0812">Transmembrane</keyword>
<dbReference type="PROSITE" id="PS51379">
    <property type="entry name" value="4FE4S_FER_2"/>
    <property type="match status" value="1"/>
</dbReference>
<protein>
    <recommendedName>
        <fullName evidence="8">4Fe-4S ferredoxin-type domain-containing protein</fullName>
    </recommendedName>
</protein>
<organism evidence="9">
    <name type="scientific">marine sediment metagenome</name>
    <dbReference type="NCBI Taxonomy" id="412755"/>
    <lineage>
        <taxon>unclassified sequences</taxon>
        <taxon>metagenomes</taxon>
        <taxon>ecological metagenomes</taxon>
    </lineage>
</organism>
<proteinExistence type="predicted"/>
<dbReference type="InterPro" id="IPR017896">
    <property type="entry name" value="4Fe4S_Fe-S-bd"/>
</dbReference>
<evidence type="ECO:0000256" key="3">
    <source>
        <dbReference type="ARBA" id="ARBA00022723"/>
    </source>
</evidence>
<feature type="transmembrane region" description="Helical" evidence="7">
    <location>
        <begin position="43"/>
        <end position="62"/>
    </location>
</feature>
<dbReference type="InterPro" id="IPR013783">
    <property type="entry name" value="Ig-like_fold"/>
</dbReference>
<feature type="transmembrane region" description="Helical" evidence="7">
    <location>
        <begin position="201"/>
        <end position="218"/>
    </location>
</feature>
<evidence type="ECO:0000256" key="7">
    <source>
        <dbReference type="SAM" id="Phobius"/>
    </source>
</evidence>
<feature type="transmembrane region" description="Helical" evidence="7">
    <location>
        <begin position="164"/>
        <end position="181"/>
    </location>
</feature>
<feature type="transmembrane region" description="Helical" evidence="7">
    <location>
        <begin position="89"/>
        <end position="110"/>
    </location>
</feature>
<dbReference type="GO" id="GO:0046872">
    <property type="term" value="F:metal ion binding"/>
    <property type="evidence" value="ECO:0007669"/>
    <property type="project" value="UniProtKB-KW"/>
</dbReference>
<evidence type="ECO:0000313" key="9">
    <source>
        <dbReference type="EMBL" id="KKN63107.1"/>
    </source>
</evidence>
<dbReference type="EMBL" id="LAZR01000601">
    <property type="protein sequence ID" value="KKN63107.1"/>
    <property type="molecule type" value="Genomic_DNA"/>
</dbReference>
<evidence type="ECO:0000259" key="8">
    <source>
        <dbReference type="PROSITE" id="PS51379"/>
    </source>
</evidence>